<accession>H6NGR3</accession>
<dbReference type="STRING" id="1116391.PM3016_7398"/>
<dbReference type="KEGG" id="pmq:PM3016_7398"/>
<proteinExistence type="predicted"/>
<dbReference type="AlphaFoldDB" id="H6NGR3"/>
<sequence>MVWQYRSYQQPPSGSSRPVVLDVKQEDVTGDGIRDTVYLYGTKPQEPSGFADGITLVIQDGRTHYRTTVNLRNNAGYGARLFLGDFTGDGTADILVTIDSGGSGGYVYAYLYSFRNHRLRELFDAEKYSRSSKFKVNYENGYKVSVASPQLDVLFTLDISHKGAEYLSPYYREDGELKQPVQGEVLALGALYPMVTDPAGIRYDLMSLQRIIGTYNADTLGYVQNLLTWKGTAFHSSRLSVAIPPVKLISHY</sequence>
<gene>
    <name evidence="1" type="ORF">PM3016_7398</name>
</gene>
<dbReference type="SUPFAM" id="SSF69318">
    <property type="entry name" value="Integrin alpha N-terminal domain"/>
    <property type="match status" value="1"/>
</dbReference>
<dbReference type="InterPro" id="IPR038643">
    <property type="entry name" value="PliI_sf"/>
</dbReference>
<organism evidence="1 2">
    <name type="scientific">Paenibacillus mucilaginosus 3016</name>
    <dbReference type="NCBI Taxonomy" id="1116391"/>
    <lineage>
        <taxon>Bacteria</taxon>
        <taxon>Bacillati</taxon>
        <taxon>Bacillota</taxon>
        <taxon>Bacilli</taxon>
        <taxon>Bacillales</taxon>
        <taxon>Paenibacillaceae</taxon>
        <taxon>Paenibacillus</taxon>
    </lineage>
</organism>
<name>H6NGR3_9BACL</name>
<dbReference type="EMBL" id="CP003235">
    <property type="protein sequence ID" value="AFC33966.1"/>
    <property type="molecule type" value="Genomic_DNA"/>
</dbReference>
<evidence type="ECO:0008006" key="3">
    <source>
        <dbReference type="Google" id="ProtNLM"/>
    </source>
</evidence>
<evidence type="ECO:0000313" key="2">
    <source>
        <dbReference type="Proteomes" id="UP000007523"/>
    </source>
</evidence>
<dbReference type="HOGENOM" id="CLU_081506_0_0_9"/>
<protein>
    <recommendedName>
        <fullName evidence="3">Spore coat protein</fullName>
    </recommendedName>
</protein>
<dbReference type="Proteomes" id="UP000007523">
    <property type="component" value="Chromosome"/>
</dbReference>
<keyword evidence="2" id="KW-1185">Reference proteome</keyword>
<dbReference type="RefSeq" id="WP_014372742.1">
    <property type="nucleotide sequence ID" value="NC_016935.1"/>
</dbReference>
<reference evidence="1 2" key="1">
    <citation type="journal article" date="2012" name="J. Bacteriol.">
        <title>Complete Genome Sequence of Paenibacillus mucilaginosus 3016, a Bacterium Functional as Microbial Fertilizer.</title>
        <authorList>
            <person name="Ma M."/>
            <person name="Wang Z."/>
            <person name="Li L."/>
            <person name="Jiang X."/>
            <person name="Guan D."/>
            <person name="Cao F."/>
            <person name="Chen H."/>
            <person name="Wang X."/>
            <person name="Shen D."/>
            <person name="Du B."/>
            <person name="Li J."/>
        </authorList>
    </citation>
    <scope>NUCLEOTIDE SEQUENCE [LARGE SCALE GENOMIC DNA]</scope>
    <source>
        <strain evidence="1 2">3016</strain>
    </source>
</reference>
<dbReference type="Gene3D" id="2.40.128.460">
    <property type="entry name" value="Periplasmic lysozyme inhibitor of I-type lysozyme"/>
    <property type="match status" value="1"/>
</dbReference>
<evidence type="ECO:0000313" key="1">
    <source>
        <dbReference type="EMBL" id="AFC33966.1"/>
    </source>
</evidence>
<dbReference type="InterPro" id="IPR028994">
    <property type="entry name" value="Integrin_alpha_N"/>
</dbReference>